<dbReference type="Proteomes" id="UP000187735">
    <property type="component" value="Chromosome"/>
</dbReference>
<dbReference type="EMBL" id="CP017641">
    <property type="protein sequence ID" value="APZ91223.1"/>
    <property type="molecule type" value="Genomic_DNA"/>
</dbReference>
<protein>
    <submittedName>
        <fullName evidence="1">Uncharacterized protein</fullName>
    </submittedName>
</protein>
<evidence type="ECO:0000313" key="1">
    <source>
        <dbReference type="EMBL" id="APZ91223.1"/>
    </source>
</evidence>
<dbReference type="KEGG" id="fmr:Fuma_00809"/>
<dbReference type="STRING" id="1891926.Fuma_00809"/>
<accession>A0A1P8WB11</accession>
<evidence type="ECO:0000313" key="2">
    <source>
        <dbReference type="Proteomes" id="UP000187735"/>
    </source>
</evidence>
<dbReference type="AlphaFoldDB" id="A0A1P8WB11"/>
<keyword evidence="2" id="KW-1185">Reference proteome</keyword>
<sequence>MSYSHNSPNESAVRQQLNATMGTWMTPVKYFRHGHHIHPYPNQTLPTWKTNLGFHCQS</sequence>
<gene>
    <name evidence="1" type="ORF">Fuma_00809</name>
</gene>
<reference evidence="1 2" key="1">
    <citation type="journal article" date="2016" name="Front. Microbiol.">
        <title>Fuerstia marisgermanicae gen. nov., sp. nov., an Unusual Member of the Phylum Planctomycetes from the German Wadden Sea.</title>
        <authorList>
            <person name="Kohn T."/>
            <person name="Heuer A."/>
            <person name="Jogler M."/>
            <person name="Vollmers J."/>
            <person name="Boedeker C."/>
            <person name="Bunk B."/>
            <person name="Rast P."/>
            <person name="Borchert D."/>
            <person name="Glockner I."/>
            <person name="Freese H.M."/>
            <person name="Klenk H.P."/>
            <person name="Overmann J."/>
            <person name="Kaster A.K."/>
            <person name="Rohde M."/>
            <person name="Wiegand S."/>
            <person name="Jogler C."/>
        </authorList>
    </citation>
    <scope>NUCLEOTIDE SEQUENCE [LARGE SCALE GENOMIC DNA]</scope>
    <source>
        <strain evidence="1 2">NH11</strain>
    </source>
</reference>
<name>A0A1P8WB11_9PLAN</name>
<organism evidence="1 2">
    <name type="scientific">Fuerstiella marisgermanici</name>
    <dbReference type="NCBI Taxonomy" id="1891926"/>
    <lineage>
        <taxon>Bacteria</taxon>
        <taxon>Pseudomonadati</taxon>
        <taxon>Planctomycetota</taxon>
        <taxon>Planctomycetia</taxon>
        <taxon>Planctomycetales</taxon>
        <taxon>Planctomycetaceae</taxon>
        <taxon>Fuerstiella</taxon>
    </lineage>
</organism>
<proteinExistence type="predicted"/>